<evidence type="ECO:0000313" key="2">
    <source>
        <dbReference type="EMBL" id="RKP15645.1"/>
    </source>
</evidence>
<organism evidence="2 3">
    <name type="scientific">Rozella allomycis (strain CSF55)</name>
    <dbReference type="NCBI Taxonomy" id="988480"/>
    <lineage>
        <taxon>Eukaryota</taxon>
        <taxon>Fungi</taxon>
        <taxon>Fungi incertae sedis</taxon>
        <taxon>Cryptomycota</taxon>
        <taxon>Cryptomycota incertae sedis</taxon>
        <taxon>Rozella</taxon>
    </lineage>
</organism>
<protein>
    <submittedName>
        <fullName evidence="2">Uncharacterized protein</fullName>
    </submittedName>
</protein>
<gene>
    <name evidence="2" type="ORF">ROZALSC1DRAFT_26226</name>
</gene>
<feature type="compositionally biased region" description="Basic and acidic residues" evidence="1">
    <location>
        <begin position="100"/>
        <end position="129"/>
    </location>
</feature>
<feature type="non-terminal residue" evidence="2">
    <location>
        <position position="1"/>
    </location>
</feature>
<dbReference type="AlphaFoldDB" id="A0A4P9Y9B0"/>
<reference evidence="3" key="1">
    <citation type="journal article" date="2018" name="Nat. Microbiol.">
        <title>Leveraging single-cell genomics to expand the fungal tree of life.</title>
        <authorList>
            <person name="Ahrendt S.R."/>
            <person name="Quandt C.A."/>
            <person name="Ciobanu D."/>
            <person name="Clum A."/>
            <person name="Salamov A."/>
            <person name="Andreopoulos B."/>
            <person name="Cheng J.F."/>
            <person name="Woyke T."/>
            <person name="Pelin A."/>
            <person name="Henrissat B."/>
            <person name="Reynolds N.K."/>
            <person name="Benny G.L."/>
            <person name="Smith M.E."/>
            <person name="James T.Y."/>
            <person name="Grigoriev I.V."/>
        </authorList>
    </citation>
    <scope>NUCLEOTIDE SEQUENCE [LARGE SCALE GENOMIC DNA]</scope>
    <source>
        <strain evidence="3">CSF55</strain>
    </source>
</reference>
<name>A0A4P9Y9B0_ROZAC</name>
<accession>A0A4P9Y9B0</accession>
<evidence type="ECO:0000256" key="1">
    <source>
        <dbReference type="SAM" id="MobiDB-lite"/>
    </source>
</evidence>
<feature type="non-terminal residue" evidence="2">
    <location>
        <position position="151"/>
    </location>
</feature>
<sequence length="151" mass="17101">KVKGRVERVKQGVNKEVKQYNEEEIEQSFLFNDLKRKNVSVSFVKSNKKSFSSLNSHLLPSANRLFNLIMKQSWYLEGVEGGVEGVKGGEGEVEGGDTGRINERVNERERVNQDQVEEKDGLAVKENAHNDGNVDLSLDESQLKNLTDFFK</sequence>
<feature type="region of interest" description="Disordered" evidence="1">
    <location>
        <begin position="86"/>
        <end position="136"/>
    </location>
</feature>
<dbReference type="EMBL" id="ML008306">
    <property type="protein sequence ID" value="RKP15645.1"/>
    <property type="molecule type" value="Genomic_DNA"/>
</dbReference>
<dbReference type="Proteomes" id="UP000281549">
    <property type="component" value="Unassembled WGS sequence"/>
</dbReference>
<evidence type="ECO:0000313" key="3">
    <source>
        <dbReference type="Proteomes" id="UP000281549"/>
    </source>
</evidence>
<proteinExistence type="predicted"/>